<dbReference type="OrthoDB" id="19619at2759"/>
<dbReference type="SUPFAM" id="SSF54427">
    <property type="entry name" value="NTF2-like"/>
    <property type="match status" value="1"/>
</dbReference>
<proteinExistence type="predicted"/>
<dbReference type="EMBL" id="BGPR01041956">
    <property type="protein sequence ID" value="GBO18318.1"/>
    <property type="molecule type" value="Genomic_DNA"/>
</dbReference>
<feature type="non-terminal residue" evidence="5">
    <location>
        <position position="1"/>
    </location>
</feature>
<keyword evidence="5" id="KW-0689">Ribosomal protein</keyword>
<comment type="subcellular location">
    <subcellularLocation>
        <location evidence="1">Mitochondrion</location>
    </subcellularLocation>
</comment>
<evidence type="ECO:0000313" key="6">
    <source>
        <dbReference type="Proteomes" id="UP000499080"/>
    </source>
</evidence>
<feature type="compositionally biased region" description="Polar residues" evidence="4">
    <location>
        <begin position="76"/>
        <end position="96"/>
    </location>
</feature>
<evidence type="ECO:0000313" key="5">
    <source>
        <dbReference type="EMBL" id="GBO18318.1"/>
    </source>
</evidence>
<evidence type="ECO:0000256" key="4">
    <source>
        <dbReference type="SAM" id="MobiDB-lite"/>
    </source>
</evidence>
<dbReference type="InterPro" id="IPR032710">
    <property type="entry name" value="NTF2-like_dom_sf"/>
</dbReference>
<dbReference type="PANTHER" id="PTHR28554:SF1">
    <property type="entry name" value="LARGE RIBOSOMAL SUBUNIT PROTEIN ML45"/>
    <property type="match status" value="1"/>
</dbReference>
<evidence type="ECO:0000256" key="1">
    <source>
        <dbReference type="ARBA" id="ARBA00004173"/>
    </source>
</evidence>
<dbReference type="Gene3D" id="3.10.450.240">
    <property type="match status" value="1"/>
</dbReference>
<dbReference type="GO" id="GO:0005840">
    <property type="term" value="C:ribosome"/>
    <property type="evidence" value="ECO:0007669"/>
    <property type="project" value="UniProtKB-KW"/>
</dbReference>
<comment type="caution">
    <text evidence="5">The sequence shown here is derived from an EMBL/GenBank/DDBJ whole genome shotgun (WGS) entry which is preliminary data.</text>
</comment>
<gene>
    <name evidence="5" type="primary">MRPL45</name>
    <name evidence="5" type="ORF">AVEN_46175_1</name>
</gene>
<reference evidence="5 6" key="1">
    <citation type="journal article" date="2019" name="Sci. Rep.">
        <title>Orb-weaving spider Araneus ventricosus genome elucidates the spidroin gene catalogue.</title>
        <authorList>
            <person name="Kono N."/>
            <person name="Nakamura H."/>
            <person name="Ohtoshi R."/>
            <person name="Moran D.A.P."/>
            <person name="Shinohara A."/>
            <person name="Yoshida Y."/>
            <person name="Fujiwara M."/>
            <person name="Mori M."/>
            <person name="Tomita M."/>
            <person name="Arakawa K."/>
        </authorList>
    </citation>
    <scope>NUCLEOTIDE SEQUENCE [LARGE SCALE GENOMIC DNA]</scope>
</reference>
<protein>
    <submittedName>
        <fullName evidence="5">39S ribosomal protein L45, mitochondrial</fullName>
    </submittedName>
</protein>
<dbReference type="Proteomes" id="UP000499080">
    <property type="component" value="Unassembled WGS sequence"/>
</dbReference>
<evidence type="ECO:0000256" key="2">
    <source>
        <dbReference type="ARBA" id="ARBA00022946"/>
    </source>
</evidence>
<sequence length="96" mass="10747">ILAVYDRFGRLIHGSEDTVKDVLEYVVLEKHLTLPHGSWKLHGKIIPDWMPPKESIKKTYHLPDVDKDFPEPPPSKSVQETDSSSSGESNVTAIPA</sequence>
<dbReference type="GO" id="GO:0005739">
    <property type="term" value="C:mitochondrion"/>
    <property type="evidence" value="ECO:0007669"/>
    <property type="project" value="UniProtKB-SubCell"/>
</dbReference>
<keyword evidence="6" id="KW-1185">Reference proteome</keyword>
<evidence type="ECO:0000256" key="3">
    <source>
        <dbReference type="ARBA" id="ARBA00023128"/>
    </source>
</evidence>
<keyword evidence="5" id="KW-0687">Ribonucleoprotein</keyword>
<feature type="region of interest" description="Disordered" evidence="4">
    <location>
        <begin position="62"/>
        <end position="96"/>
    </location>
</feature>
<keyword evidence="2" id="KW-0809">Transit peptide</keyword>
<keyword evidence="3" id="KW-0496">Mitochondrion</keyword>
<dbReference type="InterPro" id="IPR051975">
    <property type="entry name" value="mtLSU_mL45"/>
</dbReference>
<organism evidence="5 6">
    <name type="scientific">Araneus ventricosus</name>
    <name type="common">Orbweaver spider</name>
    <name type="synonym">Epeira ventricosa</name>
    <dbReference type="NCBI Taxonomy" id="182803"/>
    <lineage>
        <taxon>Eukaryota</taxon>
        <taxon>Metazoa</taxon>
        <taxon>Ecdysozoa</taxon>
        <taxon>Arthropoda</taxon>
        <taxon>Chelicerata</taxon>
        <taxon>Arachnida</taxon>
        <taxon>Araneae</taxon>
        <taxon>Araneomorphae</taxon>
        <taxon>Entelegynae</taxon>
        <taxon>Araneoidea</taxon>
        <taxon>Araneidae</taxon>
        <taxon>Araneus</taxon>
    </lineage>
</organism>
<dbReference type="PANTHER" id="PTHR28554">
    <property type="entry name" value="39S RIBOSOMAL PROTEIN L45, MITOCHONDRIAL"/>
    <property type="match status" value="1"/>
</dbReference>
<accession>A0A4Y2V101</accession>
<dbReference type="AlphaFoldDB" id="A0A4Y2V101"/>
<name>A0A4Y2V101_ARAVE</name>